<protein>
    <submittedName>
        <fullName evidence="2">Uncharacterized protein</fullName>
    </submittedName>
</protein>
<evidence type="ECO:0000313" key="2">
    <source>
        <dbReference type="WBParaSite" id="ES5_v2.g25262.t1"/>
    </source>
</evidence>
<proteinExistence type="predicted"/>
<evidence type="ECO:0000313" key="1">
    <source>
        <dbReference type="Proteomes" id="UP000887579"/>
    </source>
</evidence>
<organism evidence="1 2">
    <name type="scientific">Panagrolaimus sp. ES5</name>
    <dbReference type="NCBI Taxonomy" id="591445"/>
    <lineage>
        <taxon>Eukaryota</taxon>
        <taxon>Metazoa</taxon>
        <taxon>Ecdysozoa</taxon>
        <taxon>Nematoda</taxon>
        <taxon>Chromadorea</taxon>
        <taxon>Rhabditida</taxon>
        <taxon>Tylenchina</taxon>
        <taxon>Panagrolaimomorpha</taxon>
        <taxon>Panagrolaimoidea</taxon>
        <taxon>Panagrolaimidae</taxon>
        <taxon>Panagrolaimus</taxon>
    </lineage>
</organism>
<sequence length="374" mass="43098">MFRQHTPQQMKEYYKSGFKLRQKKIDSYKKMFIIRALGGLAFLQNDAFSPAIIDQLGHQLNVREIIYLLPKKRAKLRRQVSKRAMEFSFNNEISTMMIIQKSIKLSKIEKCFSAAIKKLSKNGGYLAEDIQMDLLLLALIFDHLYHSGFPTNSEELLNIVFQIKNELQVVKNAASNVPNRLCTIKAHLESLLCLMDTGSFKKVHHCRENCHSFPTIYSTSSESDADLNTTQNSIYSLSPDEFFLPSFHFMSDPEIEQQFCKFSNHPPFPLGLIPRIRQSIFQLITVEQKYQFQAWKFFQGLCNPSTCVRGYGCESPLHLLKQLENCYFGAKVLLFTVEAFGKNICLESMMKEIEASGKSELFNHCYLQILSDSK</sequence>
<name>A0AC34G659_9BILA</name>
<dbReference type="Proteomes" id="UP000887579">
    <property type="component" value="Unplaced"/>
</dbReference>
<dbReference type="WBParaSite" id="ES5_v2.g25262.t1">
    <property type="protein sequence ID" value="ES5_v2.g25262.t1"/>
    <property type="gene ID" value="ES5_v2.g25262"/>
</dbReference>
<reference evidence="2" key="1">
    <citation type="submission" date="2022-11" db="UniProtKB">
        <authorList>
            <consortium name="WormBaseParasite"/>
        </authorList>
    </citation>
    <scope>IDENTIFICATION</scope>
</reference>
<accession>A0AC34G659</accession>